<protein>
    <submittedName>
        <fullName evidence="1">Lumbricin-related peptide</fullName>
    </submittedName>
</protein>
<organism evidence="1">
    <name type="scientific">Eisenia andrei</name>
    <dbReference type="NCBI Taxonomy" id="168636"/>
    <lineage>
        <taxon>Eukaryota</taxon>
        <taxon>Metazoa</taxon>
        <taxon>Spiralia</taxon>
        <taxon>Lophotrochozoa</taxon>
        <taxon>Annelida</taxon>
        <taxon>Clitellata</taxon>
        <taxon>Oligochaeta</taxon>
        <taxon>Crassiclitellata</taxon>
        <taxon>Lumbricina</taxon>
        <taxon>Lumbricidae</taxon>
        <taxon>Lumbricinae</taxon>
        <taxon>Eisenia</taxon>
    </lineage>
</organism>
<evidence type="ECO:0000313" key="1">
    <source>
        <dbReference type="EMBL" id="ARR73565.1"/>
    </source>
</evidence>
<accession>A0A288W7E7</accession>
<dbReference type="EMBL" id="KX816867">
    <property type="protein sequence ID" value="ARR73565.1"/>
    <property type="molecule type" value="mRNA"/>
</dbReference>
<sequence>MYSKYERQKDKRSYDERHTIYTGPQWAHPVERINPTKIVRWNEEGLPIYEEPGAEQVAA</sequence>
<dbReference type="AlphaFoldDB" id="A0A288W7E7"/>
<name>A0A288W7E7_9ANNE</name>
<proteinExistence type="evidence at transcript level"/>
<reference evidence="1" key="1">
    <citation type="submission" date="2016-09" db="EMBL/GenBank/DDBJ databases">
        <title>Lumbricin related peptide in Eisenia sp.</title>
        <authorList>
            <person name="Boros A."/>
            <person name="Engelmann P."/>
        </authorList>
    </citation>
    <scope>NUCLEOTIDE SEQUENCE</scope>
    <source>
        <tissue evidence="1">Central nervous system</tissue>
    </source>
</reference>